<comment type="caution">
    <text evidence="1">The sequence shown here is derived from an EMBL/GenBank/DDBJ whole genome shotgun (WGS) entry which is preliminary data.</text>
</comment>
<evidence type="ECO:0000313" key="2">
    <source>
        <dbReference type="Proteomes" id="UP001568698"/>
    </source>
</evidence>
<organism evidence="1 2">
    <name type="scientific">Pseudodesulfovibrio karagichevae</name>
    <dbReference type="NCBI Taxonomy" id="3239305"/>
    <lineage>
        <taxon>Bacteria</taxon>
        <taxon>Pseudomonadati</taxon>
        <taxon>Thermodesulfobacteriota</taxon>
        <taxon>Desulfovibrionia</taxon>
        <taxon>Desulfovibrionales</taxon>
        <taxon>Desulfovibrionaceae</taxon>
    </lineage>
</organism>
<sequence>MGMMDMLDRVDTYLTEPLEDGQPRSLIYSGLKGSVANLGEISRQFNYGNGYMVDGTVVPVDPQRISQAVMDWGAVASPVGGMMNPKGALGTFGGKTVGDVGFEVSERLAKTLGLKREKVWGDLGHLVKKHPEYFKDPREVSAIIEHVLEHPDLVTEATDPRFKLIMNELPWANSLVVDPRLKGGKHRIRSTHVSNRRQFERKNDGEK</sequence>
<name>A0ABV4K0L3_9BACT</name>
<dbReference type="RefSeq" id="WP_371384954.1">
    <property type="nucleotide sequence ID" value="NZ_JBGLYH010000002.1"/>
</dbReference>
<proteinExistence type="predicted"/>
<reference evidence="1 2" key="1">
    <citation type="submission" date="2024-08" db="EMBL/GenBank/DDBJ databases">
        <title>Sulfate-reducing bacteria isolated from formation water of the oil field in Kazakhstan and description of Pseudodesulfovibrio sp.</title>
        <authorList>
            <person name="Bidzhieva S.K."/>
            <person name="Tourova T.P."/>
            <person name="Grouzdev D.S."/>
            <person name="Beletsky A.V."/>
            <person name="Sokolova D.S."/>
            <person name="Samigullina S.R."/>
            <person name="Poltaraus A.B."/>
            <person name="Avtukh A.N."/>
            <person name="Tereshina V.M."/>
            <person name="Zhaparov N.S."/>
            <person name="Mardanov A.V."/>
            <person name="Nazina T.N."/>
        </authorList>
    </citation>
    <scope>NUCLEOTIDE SEQUENCE [LARGE SCALE GENOMIC DNA]</scope>
    <source>
        <strain evidence="1 2">9FUS</strain>
    </source>
</reference>
<protein>
    <submittedName>
        <fullName evidence="1">Uncharacterized protein</fullName>
    </submittedName>
</protein>
<dbReference type="EMBL" id="JBGLYH010000002">
    <property type="protein sequence ID" value="MEZ7195403.1"/>
    <property type="molecule type" value="Genomic_DNA"/>
</dbReference>
<accession>A0ABV4K0L3</accession>
<dbReference type="Proteomes" id="UP001568698">
    <property type="component" value="Unassembled WGS sequence"/>
</dbReference>
<gene>
    <name evidence="1" type="ORF">AB6M95_01465</name>
</gene>
<evidence type="ECO:0000313" key="1">
    <source>
        <dbReference type="EMBL" id="MEZ7195403.1"/>
    </source>
</evidence>
<keyword evidence="2" id="KW-1185">Reference proteome</keyword>